<evidence type="ECO:0000313" key="13">
    <source>
        <dbReference type="EMBL" id="KAK4193715.1"/>
    </source>
</evidence>
<comment type="similarity">
    <text evidence="2">Belongs to the snRNP Sm proteins family.</text>
</comment>
<evidence type="ECO:0000256" key="8">
    <source>
        <dbReference type="ARBA" id="ARBA00023242"/>
    </source>
</evidence>
<dbReference type="AlphaFoldDB" id="A0AAN6X6D8"/>
<evidence type="ECO:0000256" key="7">
    <source>
        <dbReference type="ARBA" id="ARBA00023187"/>
    </source>
</evidence>
<evidence type="ECO:0000256" key="6">
    <source>
        <dbReference type="ARBA" id="ARBA00022884"/>
    </source>
</evidence>
<name>A0AAN6X6D8_9PEZI</name>
<evidence type="ECO:0000313" key="14">
    <source>
        <dbReference type="Proteomes" id="UP001302126"/>
    </source>
</evidence>
<dbReference type="GO" id="GO:0097525">
    <property type="term" value="C:spliceosomal snRNP complex"/>
    <property type="evidence" value="ECO:0007669"/>
    <property type="project" value="UniProtKB-ARBA"/>
</dbReference>
<dbReference type="InterPro" id="IPR057027">
    <property type="entry name" value="TPR_mt"/>
</dbReference>
<dbReference type="InterPro" id="IPR001163">
    <property type="entry name" value="Sm_dom_euk/arc"/>
</dbReference>
<reference evidence="13" key="1">
    <citation type="journal article" date="2023" name="Mol. Phylogenet. Evol.">
        <title>Genome-scale phylogeny and comparative genomics of the fungal order Sordariales.</title>
        <authorList>
            <person name="Hensen N."/>
            <person name="Bonometti L."/>
            <person name="Westerberg I."/>
            <person name="Brannstrom I.O."/>
            <person name="Guillou S."/>
            <person name="Cros-Aarteil S."/>
            <person name="Calhoun S."/>
            <person name="Haridas S."/>
            <person name="Kuo A."/>
            <person name="Mondo S."/>
            <person name="Pangilinan J."/>
            <person name="Riley R."/>
            <person name="LaButti K."/>
            <person name="Andreopoulos B."/>
            <person name="Lipzen A."/>
            <person name="Chen C."/>
            <person name="Yan M."/>
            <person name="Daum C."/>
            <person name="Ng V."/>
            <person name="Clum A."/>
            <person name="Steindorff A."/>
            <person name="Ohm R.A."/>
            <person name="Martin F."/>
            <person name="Silar P."/>
            <person name="Natvig D.O."/>
            <person name="Lalanne C."/>
            <person name="Gautier V."/>
            <person name="Ament-Velasquez S.L."/>
            <person name="Kruys A."/>
            <person name="Hutchinson M.I."/>
            <person name="Powell A.J."/>
            <person name="Barry K."/>
            <person name="Miller A.N."/>
            <person name="Grigoriev I.V."/>
            <person name="Debuchy R."/>
            <person name="Gladieux P."/>
            <person name="Hiltunen Thoren M."/>
            <person name="Johannesson H."/>
        </authorList>
    </citation>
    <scope>NUCLEOTIDE SEQUENCE</scope>
    <source>
        <strain evidence="13">PSN309</strain>
    </source>
</reference>
<comment type="subcellular location">
    <subcellularLocation>
        <location evidence="1">Nucleus</location>
    </subcellularLocation>
</comment>
<feature type="compositionally biased region" description="Gly residues" evidence="11">
    <location>
        <begin position="84"/>
        <end position="100"/>
    </location>
</feature>
<protein>
    <recommendedName>
        <fullName evidence="12">Sm domain-containing protein</fullName>
    </recommendedName>
</protein>
<keyword evidence="8" id="KW-0539">Nucleus</keyword>
<proteinExistence type="inferred from homology"/>
<keyword evidence="7" id="KW-0508">mRNA splicing</keyword>
<feature type="repeat" description="PPR" evidence="10">
    <location>
        <begin position="521"/>
        <end position="555"/>
    </location>
</feature>
<dbReference type="Gene3D" id="1.25.40.10">
    <property type="entry name" value="Tetratricopeptide repeat domain"/>
    <property type="match status" value="2"/>
</dbReference>
<dbReference type="GO" id="GO:0000956">
    <property type="term" value="P:nuclear-transcribed mRNA catabolic process"/>
    <property type="evidence" value="ECO:0007669"/>
    <property type="project" value="InterPro"/>
</dbReference>
<reference evidence="13" key="2">
    <citation type="submission" date="2023-05" db="EMBL/GenBank/DDBJ databases">
        <authorList>
            <consortium name="Lawrence Berkeley National Laboratory"/>
            <person name="Steindorff A."/>
            <person name="Hensen N."/>
            <person name="Bonometti L."/>
            <person name="Westerberg I."/>
            <person name="Brannstrom I.O."/>
            <person name="Guillou S."/>
            <person name="Cros-Aarteil S."/>
            <person name="Calhoun S."/>
            <person name="Haridas S."/>
            <person name="Kuo A."/>
            <person name="Mondo S."/>
            <person name="Pangilinan J."/>
            <person name="Riley R."/>
            <person name="Labutti K."/>
            <person name="Andreopoulos B."/>
            <person name="Lipzen A."/>
            <person name="Chen C."/>
            <person name="Yanf M."/>
            <person name="Daum C."/>
            <person name="Ng V."/>
            <person name="Clum A."/>
            <person name="Ohm R."/>
            <person name="Martin F."/>
            <person name="Silar P."/>
            <person name="Natvig D."/>
            <person name="Lalanne C."/>
            <person name="Gautier V."/>
            <person name="Ament-Velasquez S.L."/>
            <person name="Kruys A."/>
            <person name="Hutchinson M.I."/>
            <person name="Powell A.J."/>
            <person name="Barry K."/>
            <person name="Miller A.N."/>
            <person name="Grigoriev I.V."/>
            <person name="Debuchy R."/>
            <person name="Gladieux P."/>
            <person name="Thoren M.H."/>
            <person name="Johannesson H."/>
        </authorList>
    </citation>
    <scope>NUCLEOTIDE SEQUENCE</scope>
    <source>
        <strain evidence="13">PSN309</strain>
    </source>
</reference>
<keyword evidence="6" id="KW-0694">RNA-binding</keyword>
<dbReference type="PROSITE" id="PS51375">
    <property type="entry name" value="PPR"/>
    <property type="match status" value="1"/>
</dbReference>
<dbReference type="GO" id="GO:0003723">
    <property type="term" value="F:RNA binding"/>
    <property type="evidence" value="ECO:0007669"/>
    <property type="project" value="UniProtKB-KW"/>
</dbReference>
<feature type="region of interest" description="Disordered" evidence="11">
    <location>
        <begin position="81"/>
        <end position="115"/>
    </location>
</feature>
<dbReference type="InterPro" id="IPR010920">
    <property type="entry name" value="LSM_dom_sf"/>
</dbReference>
<dbReference type="PANTHER" id="PTHR23338">
    <property type="entry name" value="SMALL NUCLEAR RIBONUCLEOPROTEIN SM"/>
    <property type="match status" value="1"/>
</dbReference>
<evidence type="ECO:0000256" key="11">
    <source>
        <dbReference type="SAM" id="MobiDB-lite"/>
    </source>
</evidence>
<evidence type="ECO:0000256" key="5">
    <source>
        <dbReference type="ARBA" id="ARBA00022737"/>
    </source>
</evidence>
<dbReference type="SMART" id="SM00651">
    <property type="entry name" value="Sm"/>
    <property type="match status" value="1"/>
</dbReference>
<keyword evidence="14" id="KW-1185">Reference proteome</keyword>
<evidence type="ECO:0000256" key="3">
    <source>
        <dbReference type="ARBA" id="ARBA00022664"/>
    </source>
</evidence>
<evidence type="ECO:0000256" key="4">
    <source>
        <dbReference type="ARBA" id="ARBA00022728"/>
    </source>
</evidence>
<dbReference type="GO" id="GO:0005681">
    <property type="term" value="C:spliceosomal complex"/>
    <property type="evidence" value="ECO:0007669"/>
    <property type="project" value="UniProtKB-KW"/>
</dbReference>
<dbReference type="Proteomes" id="UP001302126">
    <property type="component" value="Unassembled WGS sequence"/>
</dbReference>
<evidence type="ECO:0000256" key="9">
    <source>
        <dbReference type="ARBA" id="ARBA00023274"/>
    </source>
</evidence>
<evidence type="ECO:0000259" key="12">
    <source>
        <dbReference type="PROSITE" id="PS52002"/>
    </source>
</evidence>
<accession>A0AAN6X6D8</accession>
<comment type="caution">
    <text evidence="13">The sequence shown here is derived from an EMBL/GenBank/DDBJ whole genome shotgun (WGS) entry which is preliminary data.</text>
</comment>
<dbReference type="NCBIfam" id="TIGR00756">
    <property type="entry name" value="PPR"/>
    <property type="match status" value="1"/>
</dbReference>
<dbReference type="InterPro" id="IPR027141">
    <property type="entry name" value="LSm4/Sm_D1/D3"/>
</dbReference>
<dbReference type="Pfam" id="PF01423">
    <property type="entry name" value="LSM"/>
    <property type="match status" value="1"/>
</dbReference>
<feature type="domain" description="Sm" evidence="12">
    <location>
        <begin position="1"/>
        <end position="74"/>
    </location>
</feature>
<gene>
    <name evidence="13" type="ORF">QBC35DRAFT_371424</name>
</gene>
<dbReference type="Pfam" id="PF23276">
    <property type="entry name" value="TPR_24"/>
    <property type="match status" value="1"/>
</dbReference>
<dbReference type="FunFam" id="2.30.30.100:FF:000024">
    <property type="entry name" value="U6 snRNA-associated Sm-like protein LSm4"/>
    <property type="match status" value="1"/>
</dbReference>
<evidence type="ECO:0000256" key="2">
    <source>
        <dbReference type="ARBA" id="ARBA00006850"/>
    </source>
</evidence>
<evidence type="ECO:0000256" key="10">
    <source>
        <dbReference type="PROSITE-ProRule" id="PRU00708"/>
    </source>
</evidence>
<keyword evidence="4" id="KW-0747">Spliceosome</keyword>
<dbReference type="Gene3D" id="2.30.30.100">
    <property type="match status" value="1"/>
</dbReference>
<dbReference type="CDD" id="cd01723">
    <property type="entry name" value="LSm4"/>
    <property type="match status" value="1"/>
</dbReference>
<keyword evidence="3" id="KW-0507">mRNA processing</keyword>
<dbReference type="SUPFAM" id="SSF50182">
    <property type="entry name" value="Sm-like ribonucleoproteins"/>
    <property type="match status" value="1"/>
</dbReference>
<organism evidence="13 14">
    <name type="scientific">Podospora australis</name>
    <dbReference type="NCBI Taxonomy" id="1536484"/>
    <lineage>
        <taxon>Eukaryota</taxon>
        <taxon>Fungi</taxon>
        <taxon>Dikarya</taxon>
        <taxon>Ascomycota</taxon>
        <taxon>Pezizomycotina</taxon>
        <taxon>Sordariomycetes</taxon>
        <taxon>Sordariomycetidae</taxon>
        <taxon>Sordariales</taxon>
        <taxon>Podosporaceae</taxon>
        <taxon>Podospora</taxon>
    </lineage>
</organism>
<evidence type="ECO:0000256" key="1">
    <source>
        <dbReference type="ARBA" id="ARBA00004123"/>
    </source>
</evidence>
<dbReference type="GO" id="GO:0000398">
    <property type="term" value="P:mRNA splicing, via spliceosome"/>
    <property type="evidence" value="ECO:0007669"/>
    <property type="project" value="InterPro"/>
</dbReference>
<dbReference type="InterPro" id="IPR047575">
    <property type="entry name" value="Sm"/>
</dbReference>
<sequence length="795" mass="88360">LPLGLLNAAQGHPISVELKNGETLNGHLVLCDTWMNLTLREVVQTSPEGDKFVRLPEAYVKGNNIKYLRVPDEIIDNVKEQQQSGGGYRGGRGGGNGGRGGGDRGRGGRAGRACPKSSNPIWVCPPSTIKNQGHHMPIVSQTPRLVVDGLWRCLCPSIDALFLSRTVAIASQLPENGLIASTRQRQNGHQSRSFGFQPRGAASLRQQCRSNASLATARKHLQDVAIPTQTFTATARGLVKGTDADYDHKKLDHASNEVIFEALRKLCYRLDKGAKIDTGARIREFVRYLVEERDVRPNVLLYEALVMANADTQAGSSWEVDDILREMNAADVAPSHDFFHAALKTLAVHPDYLTRNSVLRKMELQGVELTVNDRVNVALGLLREEQNELALDWLEGMMDDKKEKIIKVWDWVLDIFQFVLAKRGFVPEAFQIMVVVKKSSSKMKGVDGVSLHIWSFMLEECSRELDLVGTKFIWDRVVQSALIAPSDGVIMNVLNTASRHGESTLATQALQQLVSRGIKLSAVHYEALLDCYTQVEDLERAFEVLCIMSGAGIQPDQAATRSIYMLLHRRPELAVKTVDILIQLKRRHEIPFAALNVLLEFVAVKGNMKMTLDIFLQIRHLCPRGQHHQIFRFLLQQTKTAMDAEFIAKQMERYAVKATPQMLDDLIRCYASDGDIEVAFNYVGELGTIVKTGQSAKYPSTDTLLGLLERCYWEKDPRAWHVLEETKRRNVVVDPAAMETLDAIPKPKEILPVLSLGTTQRAPATKRGSASAASRAAARARAATTFSKSTRLGGF</sequence>
<dbReference type="InterPro" id="IPR002885">
    <property type="entry name" value="PPR_rpt"/>
</dbReference>
<dbReference type="InterPro" id="IPR034101">
    <property type="entry name" value="Lsm4"/>
</dbReference>
<dbReference type="EMBL" id="MU864350">
    <property type="protein sequence ID" value="KAK4193715.1"/>
    <property type="molecule type" value="Genomic_DNA"/>
</dbReference>
<keyword evidence="9" id="KW-0687">Ribonucleoprotein</keyword>
<dbReference type="InterPro" id="IPR011990">
    <property type="entry name" value="TPR-like_helical_dom_sf"/>
</dbReference>
<feature type="non-terminal residue" evidence="13">
    <location>
        <position position="1"/>
    </location>
</feature>
<dbReference type="PROSITE" id="PS52002">
    <property type="entry name" value="SM"/>
    <property type="match status" value="1"/>
</dbReference>
<keyword evidence="5" id="KW-0677">Repeat</keyword>